<protein>
    <submittedName>
        <fullName evidence="2">Uncharacterized protein</fullName>
    </submittedName>
</protein>
<dbReference type="EMBL" id="VSSQ01013600">
    <property type="protein sequence ID" value="MPM51855.1"/>
    <property type="molecule type" value="Genomic_DNA"/>
</dbReference>
<feature type="region of interest" description="Disordered" evidence="1">
    <location>
        <begin position="188"/>
        <end position="227"/>
    </location>
</feature>
<comment type="caution">
    <text evidence="2">The sequence shown here is derived from an EMBL/GenBank/DDBJ whole genome shotgun (WGS) entry which is preliminary data.</text>
</comment>
<organism evidence="2">
    <name type="scientific">bioreactor metagenome</name>
    <dbReference type="NCBI Taxonomy" id="1076179"/>
    <lineage>
        <taxon>unclassified sequences</taxon>
        <taxon>metagenomes</taxon>
        <taxon>ecological metagenomes</taxon>
    </lineage>
</organism>
<feature type="compositionally biased region" description="Low complexity" evidence="1">
    <location>
        <begin position="202"/>
        <end position="217"/>
    </location>
</feature>
<feature type="region of interest" description="Disordered" evidence="1">
    <location>
        <begin position="1"/>
        <end position="56"/>
    </location>
</feature>
<reference evidence="2" key="1">
    <citation type="submission" date="2019-08" db="EMBL/GenBank/DDBJ databases">
        <authorList>
            <person name="Kucharzyk K."/>
            <person name="Murdoch R.W."/>
            <person name="Higgins S."/>
            <person name="Loffler F."/>
        </authorList>
    </citation>
    <scope>NUCLEOTIDE SEQUENCE</scope>
</reference>
<feature type="compositionally biased region" description="Basic and acidic residues" evidence="1">
    <location>
        <begin position="13"/>
        <end position="25"/>
    </location>
</feature>
<name>A0A645AF72_9ZZZZ</name>
<accession>A0A645AF72</accession>
<proteinExistence type="predicted"/>
<sequence length="227" mass="23932">MRPLTQFGKGHRDKAVGRGRGDRGGIEVAVDQRAPRPGGDGCRVDQPGRALGRHDGVLRPGLVGADVALHGHRAGRWGGDRGGGGQRPVRRPRCEATIDQDPPAGGGLQWHDHLVAGVAVVGAVAHLHLVSRVEGALHPYLPVLLVGRDLAAEHLVEGRHRLLLLGDDRRVARTLLGQSAQLPVAELDEGGHQDDGEDDQCDPALPVRAHPPRVAVPTDAAAPRPVA</sequence>
<dbReference type="AlphaFoldDB" id="A0A645AF72"/>
<gene>
    <name evidence="2" type="ORF">SDC9_98606</name>
</gene>
<evidence type="ECO:0000313" key="2">
    <source>
        <dbReference type="EMBL" id="MPM51855.1"/>
    </source>
</evidence>
<evidence type="ECO:0000256" key="1">
    <source>
        <dbReference type="SAM" id="MobiDB-lite"/>
    </source>
</evidence>